<keyword evidence="9" id="KW-1185">Reference proteome</keyword>
<evidence type="ECO:0000313" key="9">
    <source>
        <dbReference type="Proteomes" id="UP000449547"/>
    </source>
</evidence>
<keyword evidence="4" id="KW-0479">Metal-binding</keyword>
<comment type="caution">
    <text evidence="8">The sequence shown here is derived from an EMBL/GenBank/DDBJ whole genome shotgun (WGS) entry which is preliminary data.</text>
</comment>
<reference evidence="8 9" key="1">
    <citation type="submission" date="2019-07" db="EMBL/GenBank/DDBJ databases">
        <title>Genome assembly of two rare yeast pathogens: Diutina rugosa and Trichomonascus ciferrii.</title>
        <authorList>
            <person name="Mixao V."/>
            <person name="Saus E."/>
            <person name="Hansen A."/>
            <person name="Lass-Flor C."/>
            <person name="Gabaldon T."/>
        </authorList>
    </citation>
    <scope>NUCLEOTIDE SEQUENCE [LARGE SCALE GENOMIC DNA]</scope>
    <source>
        <strain evidence="8 9">CBS 613</strain>
    </source>
</reference>
<feature type="domain" description="Deacetylase sirtuin-type" evidence="7">
    <location>
        <begin position="16"/>
        <end position="340"/>
    </location>
</feature>
<dbReference type="GO" id="GO:0005634">
    <property type="term" value="C:nucleus"/>
    <property type="evidence" value="ECO:0007669"/>
    <property type="project" value="TreeGrafter"/>
</dbReference>
<evidence type="ECO:0000313" key="8">
    <source>
        <dbReference type="EMBL" id="KAA8902421.1"/>
    </source>
</evidence>
<gene>
    <name evidence="8" type="ORF">DIURU_002875</name>
</gene>
<dbReference type="OMA" id="WKRLRPQ"/>
<dbReference type="InterPro" id="IPR026591">
    <property type="entry name" value="Sirtuin_cat_small_dom_sf"/>
</dbReference>
<dbReference type="Pfam" id="PF02146">
    <property type="entry name" value="SIR2"/>
    <property type="match status" value="2"/>
</dbReference>
<organism evidence="8 9">
    <name type="scientific">Diutina rugosa</name>
    <name type="common">Yeast</name>
    <name type="synonym">Candida rugosa</name>
    <dbReference type="NCBI Taxonomy" id="5481"/>
    <lineage>
        <taxon>Eukaryota</taxon>
        <taxon>Fungi</taxon>
        <taxon>Dikarya</taxon>
        <taxon>Ascomycota</taxon>
        <taxon>Saccharomycotina</taxon>
        <taxon>Pichiomycetes</taxon>
        <taxon>Debaryomycetaceae</taxon>
        <taxon>Diutina</taxon>
    </lineage>
</organism>
<dbReference type="InterPro" id="IPR029035">
    <property type="entry name" value="DHS-like_NAD/FAD-binding_dom"/>
</dbReference>
<feature type="active site" description="Proton acceptor" evidence="4">
    <location>
        <position position="171"/>
    </location>
</feature>
<dbReference type="PROSITE" id="PS50305">
    <property type="entry name" value="SIRTUIN"/>
    <property type="match status" value="1"/>
</dbReference>
<feature type="binding site" evidence="4">
    <location>
        <position position="204"/>
    </location>
    <ligand>
        <name>Zn(2+)</name>
        <dbReference type="ChEBI" id="CHEBI:29105"/>
    </ligand>
</feature>
<dbReference type="SUPFAM" id="SSF52467">
    <property type="entry name" value="DHS-like NAD/FAD-binding domain"/>
    <property type="match status" value="1"/>
</dbReference>
<dbReference type="Proteomes" id="UP000449547">
    <property type="component" value="Unassembled WGS sequence"/>
</dbReference>
<keyword evidence="5" id="KW-0175">Coiled coil</keyword>
<dbReference type="GO" id="GO:0017136">
    <property type="term" value="F:histone deacetylase activity, NAD-dependent"/>
    <property type="evidence" value="ECO:0007669"/>
    <property type="project" value="TreeGrafter"/>
</dbReference>
<dbReference type="Gene3D" id="3.30.1600.10">
    <property type="entry name" value="SIR2/SIRT2 'Small Domain"/>
    <property type="match status" value="1"/>
</dbReference>
<dbReference type="PANTHER" id="PTHR11085:SF8">
    <property type="entry name" value="NAD-DEPENDENT HISTONE DEACETYLASE HST3"/>
    <property type="match status" value="1"/>
</dbReference>
<feature type="compositionally biased region" description="Basic residues" evidence="6">
    <location>
        <begin position="419"/>
        <end position="429"/>
    </location>
</feature>
<comment type="similarity">
    <text evidence="1">Belongs to the sirtuin family. Class I subfamily.</text>
</comment>
<protein>
    <recommendedName>
        <fullName evidence="7">Deacetylase sirtuin-type domain-containing protein</fullName>
    </recommendedName>
</protein>
<dbReference type="InterPro" id="IPR026590">
    <property type="entry name" value="Ssirtuin_cat_dom"/>
</dbReference>
<dbReference type="GeneID" id="54781526"/>
<feature type="region of interest" description="Disordered" evidence="6">
    <location>
        <begin position="408"/>
        <end position="466"/>
    </location>
</feature>
<feature type="binding site" evidence="4">
    <location>
        <position position="179"/>
    </location>
    <ligand>
        <name>Zn(2+)</name>
        <dbReference type="ChEBI" id="CHEBI:29105"/>
    </ligand>
</feature>
<name>A0A642UNT2_DIURU</name>
<dbReference type="InterPro" id="IPR003000">
    <property type="entry name" value="Sirtuin"/>
</dbReference>
<feature type="binding site" evidence="4">
    <location>
        <position position="182"/>
    </location>
    <ligand>
        <name>Zn(2+)</name>
        <dbReference type="ChEBI" id="CHEBI:29105"/>
    </ligand>
</feature>
<evidence type="ECO:0000259" key="7">
    <source>
        <dbReference type="PROSITE" id="PS50305"/>
    </source>
</evidence>
<dbReference type="RefSeq" id="XP_034012406.1">
    <property type="nucleotide sequence ID" value="XM_034155574.1"/>
</dbReference>
<keyword evidence="2" id="KW-0808">Transferase</keyword>
<accession>A0A642UNT2</accession>
<dbReference type="AlphaFoldDB" id="A0A642UNT2"/>
<feature type="binding site" evidence="4">
    <location>
        <position position="207"/>
    </location>
    <ligand>
        <name>Zn(2+)</name>
        <dbReference type="ChEBI" id="CHEBI:29105"/>
    </ligand>
</feature>
<dbReference type="Gene3D" id="3.40.50.1220">
    <property type="entry name" value="TPP-binding domain"/>
    <property type="match status" value="1"/>
</dbReference>
<feature type="compositionally biased region" description="Polar residues" evidence="6">
    <location>
        <begin position="457"/>
        <end position="466"/>
    </location>
</feature>
<sequence>MITIDLQSPRLTAEELRNNQLNLHEIAKRVYKSKKTTVLTGAGISCNAGIPDFRSSEGLYNLVKAKFPNTKSVVKGQDLFDISLFRDETSLQLFCTFMASLYASSRDAKPTETHKFIKVLKERSKLLRCYTQNIDCLEQQINLNMGINLEDFDAARTFNQSWRSLDVVQLHGNLHKLACTSCFEAYDWTEEYHQLLAGGVNPECAKCHAKYIERLYAGKRITGGTIGRLRPNIVLYGENHPQAEILAQGLNTDLKSRPDMLIIMGTSLKVDGVKKLVRSVASAVHSKGGKVIFVNKTPLSKSIWQDHIDYEVLCDCDHFIKILKAEIPDLFLTQEQLDSKRLKMNQEKEARAQIKREKQAKKEADAAAAAALAASTAPVPLLAPHPQIKTEPTDSFIIKTEVNDSFDGAEFFTPPTTPSKKRPAPKLIRRQASPSKRARSSVPTPEPSFTAEGTPALSLSNSPVSL</sequence>
<dbReference type="EMBL" id="SWFT01000090">
    <property type="protein sequence ID" value="KAA8902421.1"/>
    <property type="molecule type" value="Genomic_DNA"/>
</dbReference>
<keyword evidence="4" id="KW-0862">Zinc</keyword>
<keyword evidence="3" id="KW-0520">NAD</keyword>
<feature type="coiled-coil region" evidence="5">
    <location>
        <begin position="337"/>
        <end position="367"/>
    </location>
</feature>
<dbReference type="OrthoDB" id="2919105at2759"/>
<evidence type="ECO:0000256" key="6">
    <source>
        <dbReference type="SAM" id="MobiDB-lite"/>
    </source>
</evidence>
<evidence type="ECO:0000256" key="3">
    <source>
        <dbReference type="ARBA" id="ARBA00023027"/>
    </source>
</evidence>
<evidence type="ECO:0000256" key="5">
    <source>
        <dbReference type="SAM" id="Coils"/>
    </source>
</evidence>
<dbReference type="PANTHER" id="PTHR11085">
    <property type="entry name" value="NAD-DEPENDENT PROTEIN DEACYLASE SIRTUIN-5, MITOCHONDRIAL-RELATED"/>
    <property type="match status" value="1"/>
</dbReference>
<proteinExistence type="inferred from homology"/>
<evidence type="ECO:0000256" key="2">
    <source>
        <dbReference type="ARBA" id="ARBA00022679"/>
    </source>
</evidence>
<dbReference type="VEuPathDB" id="FungiDB:DIURU_002875"/>
<dbReference type="GO" id="GO:0070403">
    <property type="term" value="F:NAD+ binding"/>
    <property type="evidence" value="ECO:0007669"/>
    <property type="project" value="InterPro"/>
</dbReference>
<dbReference type="GO" id="GO:0046872">
    <property type="term" value="F:metal ion binding"/>
    <property type="evidence" value="ECO:0007669"/>
    <property type="project" value="UniProtKB-KW"/>
</dbReference>
<dbReference type="InterPro" id="IPR050134">
    <property type="entry name" value="NAD-dep_sirtuin_deacylases"/>
</dbReference>
<evidence type="ECO:0000256" key="1">
    <source>
        <dbReference type="ARBA" id="ARBA00006924"/>
    </source>
</evidence>
<evidence type="ECO:0000256" key="4">
    <source>
        <dbReference type="PROSITE-ProRule" id="PRU00236"/>
    </source>
</evidence>